<accession>A0A5J4PF36</accession>
<sequence length="25" mass="3028">MEHFGGELIAFESITVDWLKRYEKE</sequence>
<reference evidence="1" key="1">
    <citation type="submission" date="2019-03" db="EMBL/GenBank/DDBJ databases">
        <title>Single cell metagenomics reveals metabolic interactions within the superorganism composed of flagellate Streblomastix strix and complex community of Bacteroidetes bacteria on its surface.</title>
        <authorList>
            <person name="Treitli S.C."/>
            <person name="Kolisko M."/>
            <person name="Husnik F."/>
            <person name="Keeling P."/>
            <person name="Hampl V."/>
        </authorList>
    </citation>
    <scope>NUCLEOTIDE SEQUENCE</scope>
    <source>
        <strain evidence="1">STM</strain>
    </source>
</reference>
<proteinExistence type="predicted"/>
<comment type="caution">
    <text evidence="1">The sequence shown here is derived from an EMBL/GenBank/DDBJ whole genome shotgun (WGS) entry which is preliminary data.</text>
</comment>
<evidence type="ECO:0000313" key="1">
    <source>
        <dbReference type="EMBL" id="KAA6307331.1"/>
    </source>
</evidence>
<name>A0A5J4PF36_9ZZZZ</name>
<dbReference type="EMBL" id="SNRY01009250">
    <property type="protein sequence ID" value="KAA6307331.1"/>
    <property type="molecule type" value="Genomic_DNA"/>
</dbReference>
<organism evidence="1">
    <name type="scientific">termite gut metagenome</name>
    <dbReference type="NCBI Taxonomy" id="433724"/>
    <lineage>
        <taxon>unclassified sequences</taxon>
        <taxon>metagenomes</taxon>
        <taxon>organismal metagenomes</taxon>
    </lineage>
</organism>
<gene>
    <name evidence="1" type="ORF">EZS27_041000</name>
</gene>
<protein>
    <submittedName>
        <fullName evidence="1">Tyrosine recombinase XerC</fullName>
    </submittedName>
</protein>
<feature type="non-terminal residue" evidence="1">
    <location>
        <position position="25"/>
    </location>
</feature>
<dbReference type="AlphaFoldDB" id="A0A5J4PF36"/>